<dbReference type="Pfam" id="PF08416">
    <property type="entry name" value="PTB"/>
    <property type="match status" value="1"/>
</dbReference>
<evidence type="ECO:0000256" key="1">
    <source>
        <dbReference type="SAM" id="MobiDB-lite"/>
    </source>
</evidence>
<dbReference type="PANTHER" id="PTHR12287:SF23">
    <property type="entry name" value="AROUSER, ISOFORM A-RELATED"/>
    <property type="match status" value="1"/>
</dbReference>
<reference evidence="2" key="1">
    <citation type="submission" date="2020-11" db="EMBL/GenBank/DDBJ databases">
        <authorList>
            <person name="Tran Van P."/>
        </authorList>
    </citation>
    <scope>NUCLEOTIDE SEQUENCE</scope>
</reference>
<organism evidence="2">
    <name type="scientific">Cyprideis torosa</name>
    <dbReference type="NCBI Taxonomy" id="163714"/>
    <lineage>
        <taxon>Eukaryota</taxon>
        <taxon>Metazoa</taxon>
        <taxon>Ecdysozoa</taxon>
        <taxon>Arthropoda</taxon>
        <taxon>Crustacea</taxon>
        <taxon>Oligostraca</taxon>
        <taxon>Ostracoda</taxon>
        <taxon>Podocopa</taxon>
        <taxon>Podocopida</taxon>
        <taxon>Cytherocopina</taxon>
        <taxon>Cytheroidea</taxon>
        <taxon>Cytherideidae</taxon>
        <taxon>Cyprideis</taxon>
    </lineage>
</organism>
<protein>
    <submittedName>
        <fullName evidence="2">Uncharacterized protein</fullName>
    </submittedName>
</protein>
<feature type="region of interest" description="Disordered" evidence="1">
    <location>
        <begin position="1"/>
        <end position="52"/>
    </location>
</feature>
<dbReference type="GO" id="GO:0003779">
    <property type="term" value="F:actin binding"/>
    <property type="evidence" value="ECO:0007669"/>
    <property type="project" value="TreeGrafter"/>
</dbReference>
<name>A0A7R8ZVX6_9CRUS</name>
<dbReference type="InterPro" id="IPR039801">
    <property type="entry name" value="EPS8-like"/>
</dbReference>
<sequence length="137" mass="15727">MRRHHLQGDRMPTYEPYRHRGNSLSSSTTNEKGHFMRGSRSPHHHGNGFLGPGIRMYQGRNGYSSSDNASIGSQDEYPEYLLEHLATFAVSPETGVVYPADGMRRLLTLEKTHGIWTQKILMRLERRWVVMVDKENG</sequence>
<dbReference type="GO" id="GO:0007266">
    <property type="term" value="P:Rho protein signal transduction"/>
    <property type="evidence" value="ECO:0007669"/>
    <property type="project" value="TreeGrafter"/>
</dbReference>
<feature type="non-terminal residue" evidence="2">
    <location>
        <position position="1"/>
    </location>
</feature>
<dbReference type="InterPro" id="IPR011993">
    <property type="entry name" value="PH-like_dom_sf"/>
</dbReference>
<proteinExistence type="predicted"/>
<feature type="compositionally biased region" description="Basic residues" evidence="1">
    <location>
        <begin position="35"/>
        <end position="46"/>
    </location>
</feature>
<dbReference type="Gene3D" id="2.30.29.30">
    <property type="entry name" value="Pleckstrin-homology domain (PH domain)/Phosphotyrosine-binding domain (PTB)"/>
    <property type="match status" value="1"/>
</dbReference>
<dbReference type="OrthoDB" id="4680325at2759"/>
<dbReference type="GO" id="GO:0035023">
    <property type="term" value="P:regulation of Rho protein signal transduction"/>
    <property type="evidence" value="ECO:0007669"/>
    <property type="project" value="TreeGrafter"/>
</dbReference>
<dbReference type="InterPro" id="IPR013625">
    <property type="entry name" value="PTB"/>
</dbReference>
<accession>A0A7R8ZVX6</accession>
<dbReference type="PANTHER" id="PTHR12287">
    <property type="entry name" value="EPIDERMAL GROWTH FACTOR RECEPTOR KINASE SUBSTRATE EPS8-RELATED PROTEIN"/>
    <property type="match status" value="1"/>
</dbReference>
<dbReference type="AlphaFoldDB" id="A0A7R8ZVX6"/>
<dbReference type="GO" id="GO:0005886">
    <property type="term" value="C:plasma membrane"/>
    <property type="evidence" value="ECO:0007669"/>
    <property type="project" value="TreeGrafter"/>
</dbReference>
<gene>
    <name evidence="2" type="ORF">CTOB1V02_LOCUS11468</name>
</gene>
<dbReference type="SUPFAM" id="SSF50729">
    <property type="entry name" value="PH domain-like"/>
    <property type="match status" value="1"/>
</dbReference>
<dbReference type="EMBL" id="OB666695">
    <property type="protein sequence ID" value="CAD7233647.1"/>
    <property type="molecule type" value="Genomic_DNA"/>
</dbReference>
<evidence type="ECO:0000313" key="2">
    <source>
        <dbReference type="EMBL" id="CAD7233647.1"/>
    </source>
</evidence>